<dbReference type="PANTHER" id="PTHR46382:SF1">
    <property type="entry name" value="PHOSPHATIDATE CYTIDYLYLTRANSFERASE"/>
    <property type="match status" value="1"/>
</dbReference>
<evidence type="ECO:0000256" key="17">
    <source>
        <dbReference type="ARBA" id="ARBA00023264"/>
    </source>
</evidence>
<comment type="caution">
    <text evidence="20">The sequence shown here is derived from an EMBL/GenBank/DDBJ whole genome shotgun (WGS) entry which is preliminary data.</text>
</comment>
<keyword evidence="12 18" id="KW-0548">Nucleotidyltransferase</keyword>
<evidence type="ECO:0000256" key="7">
    <source>
        <dbReference type="ARBA" id="ARBA00019373"/>
    </source>
</evidence>
<evidence type="ECO:0000313" key="21">
    <source>
        <dbReference type="Proteomes" id="UP000294796"/>
    </source>
</evidence>
<feature type="transmembrane region" description="Helical" evidence="19">
    <location>
        <begin position="118"/>
        <end position="139"/>
    </location>
</feature>
<evidence type="ECO:0000256" key="16">
    <source>
        <dbReference type="ARBA" id="ARBA00023209"/>
    </source>
</evidence>
<keyword evidence="9" id="KW-0444">Lipid biosynthesis</keyword>
<evidence type="ECO:0000256" key="15">
    <source>
        <dbReference type="ARBA" id="ARBA00023136"/>
    </source>
</evidence>
<organism evidence="20 21">
    <name type="scientific">Luteimonas aestuarii</name>
    <dbReference type="NCBI Taxonomy" id="453837"/>
    <lineage>
        <taxon>Bacteria</taxon>
        <taxon>Pseudomonadati</taxon>
        <taxon>Pseudomonadota</taxon>
        <taxon>Gammaproteobacteria</taxon>
        <taxon>Lysobacterales</taxon>
        <taxon>Lysobacteraceae</taxon>
        <taxon>Luteimonas</taxon>
    </lineage>
</organism>
<evidence type="ECO:0000256" key="13">
    <source>
        <dbReference type="ARBA" id="ARBA00022989"/>
    </source>
</evidence>
<keyword evidence="17" id="KW-1208">Phospholipid metabolism</keyword>
<dbReference type="RefSeq" id="WP_133321119.1">
    <property type="nucleotide sequence ID" value="NZ_SMTF01000003.1"/>
</dbReference>
<evidence type="ECO:0000256" key="19">
    <source>
        <dbReference type="SAM" id="Phobius"/>
    </source>
</evidence>
<name>A0A4R5TXZ6_9GAMM</name>
<keyword evidence="8" id="KW-1003">Cell membrane</keyword>
<evidence type="ECO:0000256" key="4">
    <source>
        <dbReference type="ARBA" id="ARBA00005189"/>
    </source>
</evidence>
<dbReference type="GO" id="GO:0016024">
    <property type="term" value="P:CDP-diacylglycerol biosynthetic process"/>
    <property type="evidence" value="ECO:0007669"/>
    <property type="project" value="UniProtKB-UniPathway"/>
</dbReference>
<protein>
    <recommendedName>
        <fullName evidence="7 18">Phosphatidate cytidylyltransferase</fullName>
        <ecNumber evidence="6 18">2.7.7.41</ecNumber>
    </recommendedName>
</protein>
<feature type="transmembrane region" description="Helical" evidence="19">
    <location>
        <begin position="196"/>
        <end position="220"/>
    </location>
</feature>
<evidence type="ECO:0000256" key="3">
    <source>
        <dbReference type="ARBA" id="ARBA00005119"/>
    </source>
</evidence>
<proteinExistence type="inferred from homology"/>
<keyword evidence="21" id="KW-1185">Reference proteome</keyword>
<evidence type="ECO:0000256" key="6">
    <source>
        <dbReference type="ARBA" id="ARBA00012487"/>
    </source>
</evidence>
<dbReference type="PANTHER" id="PTHR46382">
    <property type="entry name" value="PHOSPHATIDATE CYTIDYLYLTRANSFERASE"/>
    <property type="match status" value="1"/>
</dbReference>
<evidence type="ECO:0000256" key="2">
    <source>
        <dbReference type="ARBA" id="ARBA00004651"/>
    </source>
</evidence>
<evidence type="ECO:0000313" key="20">
    <source>
        <dbReference type="EMBL" id="TDK26087.1"/>
    </source>
</evidence>
<feature type="transmembrane region" description="Helical" evidence="19">
    <location>
        <begin position="28"/>
        <end position="44"/>
    </location>
</feature>
<accession>A0A4R5TXZ6</accession>
<dbReference type="InterPro" id="IPR000374">
    <property type="entry name" value="PC_trans"/>
</dbReference>
<dbReference type="GO" id="GO:0004605">
    <property type="term" value="F:phosphatidate cytidylyltransferase activity"/>
    <property type="evidence" value="ECO:0007669"/>
    <property type="project" value="UniProtKB-EC"/>
</dbReference>
<evidence type="ECO:0000256" key="5">
    <source>
        <dbReference type="ARBA" id="ARBA00010185"/>
    </source>
</evidence>
<comment type="subcellular location">
    <subcellularLocation>
        <location evidence="2">Cell membrane</location>
        <topology evidence="2">Multi-pass membrane protein</topology>
    </subcellularLocation>
</comment>
<keyword evidence="11 18" id="KW-0812">Transmembrane</keyword>
<comment type="similarity">
    <text evidence="5 18">Belongs to the CDS family.</text>
</comment>
<dbReference type="GO" id="GO:0005886">
    <property type="term" value="C:plasma membrane"/>
    <property type="evidence" value="ECO:0007669"/>
    <property type="project" value="UniProtKB-SubCell"/>
</dbReference>
<feature type="transmembrane region" description="Helical" evidence="19">
    <location>
        <begin position="56"/>
        <end position="73"/>
    </location>
</feature>
<reference evidence="20 21" key="1">
    <citation type="submission" date="2019-03" db="EMBL/GenBank/DDBJ databases">
        <title>Luteimonas zhaokaii sp.nov., isolated from the rectal contents of Plateau pika in Yushu, Qinghai Province, China.</title>
        <authorList>
            <person name="Zhang G."/>
        </authorList>
    </citation>
    <scope>NUCLEOTIDE SEQUENCE [LARGE SCALE GENOMIC DNA]</scope>
    <source>
        <strain evidence="20 21">B9</strain>
    </source>
</reference>
<gene>
    <name evidence="20" type="ORF">E2F46_05670</name>
</gene>
<comment type="pathway">
    <text evidence="3 18">Phospholipid metabolism; CDP-diacylglycerol biosynthesis; CDP-diacylglycerol from sn-glycerol 3-phosphate: step 3/3.</text>
</comment>
<dbReference type="EC" id="2.7.7.41" evidence="6 18"/>
<dbReference type="PROSITE" id="PS01315">
    <property type="entry name" value="CDS"/>
    <property type="match status" value="1"/>
</dbReference>
<dbReference type="UniPathway" id="UPA00557">
    <property type="reaction ID" value="UER00614"/>
</dbReference>
<feature type="transmembrane region" description="Helical" evidence="19">
    <location>
        <begin position="226"/>
        <end position="246"/>
    </location>
</feature>
<keyword evidence="16" id="KW-0594">Phospholipid biosynthesis</keyword>
<evidence type="ECO:0000256" key="8">
    <source>
        <dbReference type="ARBA" id="ARBA00022475"/>
    </source>
</evidence>
<dbReference type="OrthoDB" id="9799199at2"/>
<evidence type="ECO:0000256" key="18">
    <source>
        <dbReference type="RuleBase" id="RU003938"/>
    </source>
</evidence>
<comment type="pathway">
    <text evidence="4">Lipid metabolism.</text>
</comment>
<dbReference type="AlphaFoldDB" id="A0A4R5TXZ6"/>
<dbReference type="Pfam" id="PF01148">
    <property type="entry name" value="CTP_transf_1"/>
    <property type="match status" value="1"/>
</dbReference>
<keyword evidence="15 19" id="KW-0472">Membrane</keyword>
<keyword evidence="13 19" id="KW-1133">Transmembrane helix</keyword>
<keyword evidence="14" id="KW-0443">Lipid metabolism</keyword>
<evidence type="ECO:0000256" key="9">
    <source>
        <dbReference type="ARBA" id="ARBA00022516"/>
    </source>
</evidence>
<sequence length="292" mass="30650">MTRTRVLTALIIAPLAIAAVLLLPTPWMVAVTAVVFLMALWEWLRLAGIDDSLSRGLLLLANLLVMAALVWASPNDSGGSLVLFKLASVAGVAWWLASMLWLRRPTFGTGHDARDCMLKLAAGTLAVVPAWCALALIHASDNAPSAIAWVPQGHVWLLLALMIVWAADTGAYFAGRRFGGRFSKGRKLAPAISPNKTIEGMVGGLLAGVLVALLLAPVAGASLVELPLVALVALLTAVFSVFGDLFESLLKRQAGVKDSGTLLPGHGGVLDRIDGVLAALPVFAVGKIWLGF</sequence>
<dbReference type="EMBL" id="SMTF01000003">
    <property type="protein sequence ID" value="TDK26087.1"/>
    <property type="molecule type" value="Genomic_DNA"/>
</dbReference>
<keyword evidence="10 18" id="KW-0808">Transferase</keyword>
<evidence type="ECO:0000256" key="12">
    <source>
        <dbReference type="ARBA" id="ARBA00022695"/>
    </source>
</evidence>
<evidence type="ECO:0000256" key="1">
    <source>
        <dbReference type="ARBA" id="ARBA00001698"/>
    </source>
</evidence>
<feature type="transmembrane region" description="Helical" evidence="19">
    <location>
        <begin position="79"/>
        <end position="97"/>
    </location>
</feature>
<dbReference type="Proteomes" id="UP000294796">
    <property type="component" value="Unassembled WGS sequence"/>
</dbReference>
<evidence type="ECO:0000256" key="10">
    <source>
        <dbReference type="ARBA" id="ARBA00022679"/>
    </source>
</evidence>
<comment type="catalytic activity">
    <reaction evidence="1 18">
        <text>a 1,2-diacyl-sn-glycero-3-phosphate + CTP + H(+) = a CDP-1,2-diacyl-sn-glycerol + diphosphate</text>
        <dbReference type="Rhea" id="RHEA:16229"/>
        <dbReference type="ChEBI" id="CHEBI:15378"/>
        <dbReference type="ChEBI" id="CHEBI:33019"/>
        <dbReference type="ChEBI" id="CHEBI:37563"/>
        <dbReference type="ChEBI" id="CHEBI:58332"/>
        <dbReference type="ChEBI" id="CHEBI:58608"/>
        <dbReference type="EC" id="2.7.7.41"/>
    </reaction>
</comment>
<evidence type="ECO:0000256" key="14">
    <source>
        <dbReference type="ARBA" id="ARBA00023098"/>
    </source>
</evidence>
<evidence type="ECO:0000256" key="11">
    <source>
        <dbReference type="ARBA" id="ARBA00022692"/>
    </source>
</evidence>
<feature type="transmembrane region" description="Helical" evidence="19">
    <location>
        <begin position="154"/>
        <end position="175"/>
    </location>
</feature>